<proteinExistence type="predicted"/>
<name>A0A699GWM2_TANCI</name>
<evidence type="ECO:0000256" key="1">
    <source>
        <dbReference type="SAM" id="MobiDB-lite"/>
    </source>
</evidence>
<evidence type="ECO:0000313" key="2">
    <source>
        <dbReference type="EMBL" id="GEW57760.1"/>
    </source>
</evidence>
<dbReference type="EMBL" id="BKCJ010064355">
    <property type="protein sequence ID" value="GEW57760.1"/>
    <property type="molecule type" value="Genomic_DNA"/>
</dbReference>
<feature type="region of interest" description="Disordered" evidence="1">
    <location>
        <begin position="137"/>
        <end position="178"/>
    </location>
</feature>
<organism evidence="2">
    <name type="scientific">Tanacetum cinerariifolium</name>
    <name type="common">Dalmatian daisy</name>
    <name type="synonym">Chrysanthemum cinerariifolium</name>
    <dbReference type="NCBI Taxonomy" id="118510"/>
    <lineage>
        <taxon>Eukaryota</taxon>
        <taxon>Viridiplantae</taxon>
        <taxon>Streptophyta</taxon>
        <taxon>Embryophyta</taxon>
        <taxon>Tracheophyta</taxon>
        <taxon>Spermatophyta</taxon>
        <taxon>Magnoliopsida</taxon>
        <taxon>eudicotyledons</taxon>
        <taxon>Gunneridae</taxon>
        <taxon>Pentapetalae</taxon>
        <taxon>asterids</taxon>
        <taxon>campanulids</taxon>
        <taxon>Asterales</taxon>
        <taxon>Asteraceae</taxon>
        <taxon>Asteroideae</taxon>
        <taxon>Anthemideae</taxon>
        <taxon>Anthemidinae</taxon>
        <taxon>Tanacetum</taxon>
    </lineage>
</organism>
<feature type="compositionally biased region" description="Acidic residues" evidence="1">
    <location>
        <begin position="145"/>
        <end position="175"/>
    </location>
</feature>
<protein>
    <submittedName>
        <fullName evidence="2">Uncharacterized protein</fullName>
    </submittedName>
</protein>
<comment type="caution">
    <text evidence="2">The sequence shown here is derived from an EMBL/GenBank/DDBJ whole genome shotgun (WGS) entry which is preliminary data.</text>
</comment>
<dbReference type="AlphaFoldDB" id="A0A699GWM2"/>
<accession>A0A699GWM2</accession>
<sequence>MMSLVRGLYHRREGGHPKLVSLGIHHGGCFTPTPSMSYVGGQGVAIEVDNKLRMDPIEIDSNPDVNSNLIPMCSRNLTKEWEEISSKALSIGISRKKIIVHVYNSSKVENVVNYDMLYEIERVGPIENFKEVEVDKDNEIYKESDETDTEENDASGSDDESEDLDYDPKDDEGFDDEHILEDVHGHVARKMSFDELASQSCLSSKLSRKGKLVKCSLCRDVVHNKKG</sequence>
<reference evidence="2" key="1">
    <citation type="journal article" date="2019" name="Sci. Rep.">
        <title>Draft genome of Tanacetum cinerariifolium, the natural source of mosquito coil.</title>
        <authorList>
            <person name="Yamashiro T."/>
            <person name="Shiraishi A."/>
            <person name="Satake H."/>
            <person name="Nakayama K."/>
        </authorList>
    </citation>
    <scope>NUCLEOTIDE SEQUENCE</scope>
</reference>
<gene>
    <name evidence="2" type="ORF">Tci_229736</name>
</gene>